<feature type="transmembrane region" description="Helical" evidence="2">
    <location>
        <begin position="65"/>
        <end position="86"/>
    </location>
</feature>
<feature type="compositionally biased region" description="Polar residues" evidence="1">
    <location>
        <begin position="241"/>
        <end position="251"/>
    </location>
</feature>
<protein>
    <submittedName>
        <fullName evidence="3">Uncharacterized protein</fullName>
    </submittedName>
</protein>
<evidence type="ECO:0000256" key="1">
    <source>
        <dbReference type="SAM" id="MobiDB-lite"/>
    </source>
</evidence>
<evidence type="ECO:0000313" key="3">
    <source>
        <dbReference type="EMBL" id="KAF2669617.1"/>
    </source>
</evidence>
<feature type="region of interest" description="Disordered" evidence="1">
    <location>
        <begin position="115"/>
        <end position="148"/>
    </location>
</feature>
<feature type="region of interest" description="Disordered" evidence="1">
    <location>
        <begin position="200"/>
        <end position="231"/>
    </location>
</feature>
<keyword evidence="2" id="KW-0472">Membrane</keyword>
<reference evidence="3" key="1">
    <citation type="journal article" date="2020" name="Stud. Mycol.">
        <title>101 Dothideomycetes genomes: a test case for predicting lifestyles and emergence of pathogens.</title>
        <authorList>
            <person name="Haridas S."/>
            <person name="Albert R."/>
            <person name="Binder M."/>
            <person name="Bloem J."/>
            <person name="Labutti K."/>
            <person name="Salamov A."/>
            <person name="Andreopoulos B."/>
            <person name="Baker S."/>
            <person name="Barry K."/>
            <person name="Bills G."/>
            <person name="Bluhm B."/>
            <person name="Cannon C."/>
            <person name="Castanera R."/>
            <person name="Culley D."/>
            <person name="Daum C."/>
            <person name="Ezra D."/>
            <person name="Gonzalez J."/>
            <person name="Henrissat B."/>
            <person name="Kuo A."/>
            <person name="Liang C."/>
            <person name="Lipzen A."/>
            <person name="Lutzoni F."/>
            <person name="Magnuson J."/>
            <person name="Mondo S."/>
            <person name="Nolan M."/>
            <person name="Ohm R."/>
            <person name="Pangilinan J."/>
            <person name="Park H.-J."/>
            <person name="Ramirez L."/>
            <person name="Alfaro M."/>
            <person name="Sun H."/>
            <person name="Tritt A."/>
            <person name="Yoshinaga Y."/>
            <person name="Zwiers L.-H."/>
            <person name="Turgeon B."/>
            <person name="Goodwin S."/>
            <person name="Spatafora J."/>
            <person name="Crous P."/>
            <person name="Grigoriev I."/>
        </authorList>
    </citation>
    <scope>NUCLEOTIDE SEQUENCE</scope>
    <source>
        <strain evidence="3">CBS 115976</strain>
    </source>
</reference>
<evidence type="ECO:0000256" key="2">
    <source>
        <dbReference type="SAM" id="Phobius"/>
    </source>
</evidence>
<dbReference type="EMBL" id="MU004235">
    <property type="protein sequence ID" value="KAF2669617.1"/>
    <property type="molecule type" value="Genomic_DNA"/>
</dbReference>
<feature type="transmembrane region" description="Helical" evidence="2">
    <location>
        <begin position="92"/>
        <end position="109"/>
    </location>
</feature>
<name>A0A6A6UDT0_9PEZI</name>
<sequence length="258" mass="28072">MGAALVSIYHRQLIPMNTVFAPGKATTPNEVFRGDTYSCHGRPILIRSVRVGRVPKQRRNRRRSLGSIGLWCTYILSNATCLGEMLTLDKSSVLSGLALILGIVIILRARRAQKNPPPKIEIEAKTEIGPRQERPIPQSNYSSHRERPYSYTQYSTSMDSAGSNVTTAGNQSPAPAYYQSIQATQQAISMQTLAGLVPQPNGSSDAQGAPVYSSTIASPASQPRMGYGRQQAGCRPMRYSASHSTLGSTFSIPEESVR</sequence>
<feature type="compositionally biased region" description="Basic and acidic residues" evidence="1">
    <location>
        <begin position="120"/>
        <end position="134"/>
    </location>
</feature>
<organism evidence="3 4">
    <name type="scientific">Microthyrium microscopicum</name>
    <dbReference type="NCBI Taxonomy" id="703497"/>
    <lineage>
        <taxon>Eukaryota</taxon>
        <taxon>Fungi</taxon>
        <taxon>Dikarya</taxon>
        <taxon>Ascomycota</taxon>
        <taxon>Pezizomycotina</taxon>
        <taxon>Dothideomycetes</taxon>
        <taxon>Dothideomycetes incertae sedis</taxon>
        <taxon>Microthyriales</taxon>
        <taxon>Microthyriaceae</taxon>
        <taxon>Microthyrium</taxon>
    </lineage>
</organism>
<feature type="compositionally biased region" description="Polar residues" evidence="1">
    <location>
        <begin position="200"/>
        <end position="221"/>
    </location>
</feature>
<evidence type="ECO:0000313" key="4">
    <source>
        <dbReference type="Proteomes" id="UP000799302"/>
    </source>
</evidence>
<dbReference type="Proteomes" id="UP000799302">
    <property type="component" value="Unassembled WGS sequence"/>
</dbReference>
<gene>
    <name evidence="3" type="ORF">BT63DRAFT_264844</name>
</gene>
<accession>A0A6A6UDT0</accession>
<proteinExistence type="predicted"/>
<keyword evidence="2" id="KW-0812">Transmembrane</keyword>
<dbReference type="AlphaFoldDB" id="A0A6A6UDT0"/>
<keyword evidence="2" id="KW-1133">Transmembrane helix</keyword>
<feature type="region of interest" description="Disordered" evidence="1">
    <location>
        <begin position="239"/>
        <end position="258"/>
    </location>
</feature>
<keyword evidence="4" id="KW-1185">Reference proteome</keyword>